<dbReference type="Proteomes" id="UP000693981">
    <property type="component" value="Unassembled WGS sequence"/>
</dbReference>
<feature type="compositionally biased region" description="Polar residues" evidence="1">
    <location>
        <begin position="1"/>
        <end position="13"/>
    </location>
</feature>
<evidence type="ECO:0000313" key="3">
    <source>
        <dbReference type="Proteomes" id="UP000693981"/>
    </source>
</evidence>
<keyword evidence="3" id="KW-1185">Reference proteome</keyword>
<evidence type="ECO:0000313" key="2">
    <source>
        <dbReference type="EMBL" id="KAG7395206.1"/>
    </source>
</evidence>
<gene>
    <name evidence="2" type="ORF">PHYBOEH_004113</name>
</gene>
<reference evidence="2" key="1">
    <citation type="submission" date="2021-02" db="EMBL/GenBank/DDBJ databases">
        <authorList>
            <person name="Palmer J.M."/>
        </authorList>
    </citation>
    <scope>NUCLEOTIDE SEQUENCE</scope>
    <source>
        <strain evidence="2">SCRP23</strain>
    </source>
</reference>
<protein>
    <submittedName>
        <fullName evidence="2">Uncharacterized protein</fullName>
    </submittedName>
</protein>
<accession>A0A8T1WP73</accession>
<organism evidence="2 3">
    <name type="scientific">Phytophthora boehmeriae</name>
    <dbReference type="NCBI Taxonomy" id="109152"/>
    <lineage>
        <taxon>Eukaryota</taxon>
        <taxon>Sar</taxon>
        <taxon>Stramenopiles</taxon>
        <taxon>Oomycota</taxon>
        <taxon>Peronosporomycetes</taxon>
        <taxon>Peronosporales</taxon>
        <taxon>Peronosporaceae</taxon>
        <taxon>Phytophthora</taxon>
    </lineage>
</organism>
<feature type="compositionally biased region" description="Low complexity" evidence="1">
    <location>
        <begin position="14"/>
        <end position="23"/>
    </location>
</feature>
<dbReference type="AlphaFoldDB" id="A0A8T1WP73"/>
<name>A0A8T1WP73_9STRA</name>
<dbReference type="OrthoDB" id="7464126at2759"/>
<sequence length="185" mass="20323">MDVPQSDNDQRQMASSSPRPAASTRVLTSPPLFRLIQDFVDGVPGRVVALVTDFERSHQDVPWSPTGALPQAAIQRGDLSTLRGLRQLAATRRFQSRPELAFDGATTRCAVQFGRLEILKYLAATGMLLGDSSSDNTTTSVHNPWAVGSTLLGWAARYSEALQSETKLEIVRTEDWPWVGLRTRG</sequence>
<proteinExistence type="predicted"/>
<feature type="region of interest" description="Disordered" evidence="1">
    <location>
        <begin position="1"/>
        <end position="25"/>
    </location>
</feature>
<evidence type="ECO:0000256" key="1">
    <source>
        <dbReference type="SAM" id="MobiDB-lite"/>
    </source>
</evidence>
<dbReference type="EMBL" id="JAGDFL010000220">
    <property type="protein sequence ID" value="KAG7395206.1"/>
    <property type="molecule type" value="Genomic_DNA"/>
</dbReference>
<comment type="caution">
    <text evidence="2">The sequence shown here is derived from an EMBL/GenBank/DDBJ whole genome shotgun (WGS) entry which is preliminary data.</text>
</comment>